<protein>
    <recommendedName>
        <fullName evidence="6">WAT1-related protein</fullName>
    </recommendedName>
</protein>
<evidence type="ECO:0000313" key="9">
    <source>
        <dbReference type="Proteomes" id="UP000593576"/>
    </source>
</evidence>
<dbReference type="InterPro" id="IPR030184">
    <property type="entry name" value="WAT1-related"/>
</dbReference>
<dbReference type="InterPro" id="IPR037185">
    <property type="entry name" value="EmrE-like"/>
</dbReference>
<comment type="subcellular location">
    <subcellularLocation>
        <location evidence="1 6">Membrane</location>
        <topology evidence="1 6">Multi-pass membrane protein</topology>
    </subcellularLocation>
</comment>
<feature type="domain" description="EamA" evidence="7">
    <location>
        <begin position="188"/>
        <end position="326"/>
    </location>
</feature>
<evidence type="ECO:0000256" key="2">
    <source>
        <dbReference type="ARBA" id="ARBA00007635"/>
    </source>
</evidence>
<accession>A0A7J9KSL9</accession>
<dbReference type="Pfam" id="PF00892">
    <property type="entry name" value="EamA"/>
    <property type="match status" value="2"/>
</dbReference>
<feature type="transmembrane region" description="Helical" evidence="6">
    <location>
        <begin position="43"/>
        <end position="63"/>
    </location>
</feature>
<evidence type="ECO:0000256" key="5">
    <source>
        <dbReference type="ARBA" id="ARBA00023136"/>
    </source>
</evidence>
<feature type="transmembrane region" description="Helical" evidence="6">
    <location>
        <begin position="257"/>
        <end position="276"/>
    </location>
</feature>
<evidence type="ECO:0000256" key="3">
    <source>
        <dbReference type="ARBA" id="ARBA00022692"/>
    </source>
</evidence>
<evidence type="ECO:0000313" key="8">
    <source>
        <dbReference type="EMBL" id="MBA0849515.1"/>
    </source>
</evidence>
<feature type="transmembrane region" description="Helical" evidence="6">
    <location>
        <begin position="70"/>
        <end position="89"/>
    </location>
</feature>
<dbReference type="OrthoDB" id="1728340at2759"/>
<feature type="transmembrane region" description="Helical" evidence="6">
    <location>
        <begin position="283"/>
        <end position="302"/>
    </location>
</feature>
<keyword evidence="4 6" id="KW-1133">Transmembrane helix</keyword>
<feature type="transmembrane region" description="Helical" evidence="6">
    <location>
        <begin position="101"/>
        <end position="125"/>
    </location>
</feature>
<feature type="transmembrane region" description="Helical" evidence="6">
    <location>
        <begin position="137"/>
        <end position="155"/>
    </location>
</feature>
<sequence length="381" mass="41386">MGEIIKILHGLKHAMLMVVIQVIFAGVNVLYKLAANDGMSLRIIVAYRFLFATAVMVPLALLVERERPRLTWTILLQAFLCALLGGTLAQNLYIESMALTSATFVSAMANLTPAITFIMAIIMGLEKLGFRTMAGRAKVLGTVIGIGGAMLLTFYKGLQINMGSTHFHLLLSHGPISSNAPSTNHHLLGALLALTSCISYSLWLNIQAKMSENYPCYYSSTALICIIGTIQAVVFALCMEKDMSQWKLGWNIRLLTVAYSGILASGLVFSLVSWCVRMKGPLYVSVFSPLMVVLVALAGSLFLEEKLYLGSIIGAVLIVMGLYVVLWGKCKETKVVNKLVASITSPEKKTIEIVVTSSLDNNTCITNNGNSVFVSKDSPMK</sequence>
<dbReference type="AlphaFoldDB" id="A0A7J9KSL9"/>
<keyword evidence="9" id="KW-1185">Reference proteome</keyword>
<evidence type="ECO:0000256" key="4">
    <source>
        <dbReference type="ARBA" id="ARBA00022989"/>
    </source>
</evidence>
<evidence type="ECO:0000256" key="1">
    <source>
        <dbReference type="ARBA" id="ARBA00004141"/>
    </source>
</evidence>
<dbReference type="PANTHER" id="PTHR31218">
    <property type="entry name" value="WAT1-RELATED PROTEIN"/>
    <property type="match status" value="1"/>
</dbReference>
<evidence type="ECO:0000259" key="7">
    <source>
        <dbReference type="Pfam" id="PF00892"/>
    </source>
</evidence>
<name>A0A7J9KSL9_GOSSC</name>
<comment type="similarity">
    <text evidence="2 6">Belongs to the drug/metabolite transporter (DMT) superfamily. Plant drug/metabolite exporter (P-DME) (TC 2.A.7.4) family.</text>
</comment>
<organism evidence="8 9">
    <name type="scientific">Gossypium schwendimanii</name>
    <name type="common">Cotton</name>
    <dbReference type="NCBI Taxonomy" id="34291"/>
    <lineage>
        <taxon>Eukaryota</taxon>
        <taxon>Viridiplantae</taxon>
        <taxon>Streptophyta</taxon>
        <taxon>Embryophyta</taxon>
        <taxon>Tracheophyta</taxon>
        <taxon>Spermatophyta</taxon>
        <taxon>Magnoliopsida</taxon>
        <taxon>eudicotyledons</taxon>
        <taxon>Gunneridae</taxon>
        <taxon>Pentapetalae</taxon>
        <taxon>rosids</taxon>
        <taxon>malvids</taxon>
        <taxon>Malvales</taxon>
        <taxon>Malvaceae</taxon>
        <taxon>Malvoideae</taxon>
        <taxon>Gossypium</taxon>
    </lineage>
</organism>
<feature type="domain" description="EamA" evidence="7">
    <location>
        <begin position="15"/>
        <end position="152"/>
    </location>
</feature>
<feature type="transmembrane region" description="Helical" evidence="6">
    <location>
        <begin position="216"/>
        <end position="237"/>
    </location>
</feature>
<dbReference type="Proteomes" id="UP000593576">
    <property type="component" value="Unassembled WGS sequence"/>
</dbReference>
<evidence type="ECO:0000256" key="6">
    <source>
        <dbReference type="RuleBase" id="RU363077"/>
    </source>
</evidence>
<feature type="transmembrane region" description="Helical" evidence="6">
    <location>
        <begin position="187"/>
        <end position="204"/>
    </location>
</feature>
<dbReference type="GO" id="GO:0022857">
    <property type="term" value="F:transmembrane transporter activity"/>
    <property type="evidence" value="ECO:0007669"/>
    <property type="project" value="InterPro"/>
</dbReference>
<comment type="caution">
    <text evidence="8">The sequence shown here is derived from an EMBL/GenBank/DDBJ whole genome shotgun (WGS) entry which is preliminary data.</text>
</comment>
<feature type="transmembrane region" description="Helical" evidence="6">
    <location>
        <begin position="12"/>
        <end position="31"/>
    </location>
</feature>
<dbReference type="EMBL" id="JABFAF010000002">
    <property type="protein sequence ID" value="MBA0849515.1"/>
    <property type="molecule type" value="Genomic_DNA"/>
</dbReference>
<dbReference type="SUPFAM" id="SSF103481">
    <property type="entry name" value="Multidrug resistance efflux transporter EmrE"/>
    <property type="match status" value="2"/>
</dbReference>
<proteinExistence type="inferred from homology"/>
<dbReference type="InterPro" id="IPR000620">
    <property type="entry name" value="EamA_dom"/>
</dbReference>
<dbReference type="GO" id="GO:0016020">
    <property type="term" value="C:membrane"/>
    <property type="evidence" value="ECO:0007669"/>
    <property type="project" value="UniProtKB-SubCell"/>
</dbReference>
<keyword evidence="5 6" id="KW-0472">Membrane</keyword>
<reference evidence="8 9" key="1">
    <citation type="journal article" date="2019" name="Genome Biol. Evol.">
        <title>Insights into the evolution of the New World diploid cottons (Gossypium, subgenus Houzingenia) based on genome sequencing.</title>
        <authorList>
            <person name="Grover C.E."/>
            <person name="Arick M.A. 2nd"/>
            <person name="Thrash A."/>
            <person name="Conover J.L."/>
            <person name="Sanders W.S."/>
            <person name="Peterson D.G."/>
            <person name="Frelichowski J.E."/>
            <person name="Scheffler J.A."/>
            <person name="Scheffler B.E."/>
            <person name="Wendel J.F."/>
        </authorList>
    </citation>
    <scope>NUCLEOTIDE SEQUENCE [LARGE SCALE GENOMIC DNA]</scope>
    <source>
        <strain evidence="8">1</strain>
        <tissue evidence="8">Leaf</tissue>
    </source>
</reference>
<feature type="transmembrane region" description="Helical" evidence="6">
    <location>
        <begin position="308"/>
        <end position="328"/>
    </location>
</feature>
<gene>
    <name evidence="8" type="ORF">Goshw_017040</name>
</gene>
<keyword evidence="3 6" id="KW-0812">Transmembrane</keyword>